<feature type="region of interest" description="Disordered" evidence="1">
    <location>
        <begin position="502"/>
        <end position="589"/>
    </location>
</feature>
<feature type="non-terminal residue" evidence="3">
    <location>
        <position position="1"/>
    </location>
</feature>
<sequence length="703" mass="74376">PEEGARPAPSPAAPSAGRAHPVAINKRIIQAADSGHAQLLLAAIGAHLPCMNVVNLATSLFRLARLAAAQPGLQASLQRSLTLLELLQAIEARLPAADSQDAVLPQSISNISWSMAILGLPRPHLLELLAGLAVAAMPQFKDYELSSMLWAFAKLGAGTAAREATGSLFWAAAAHLGGRLPSVQMRTLVTVVWSFATCRVRHPVLFRAVAAEMCGKKAGQTDGREVSNTIWAFATAGVRDQGLMRALGDVAERTLCTFKPQEVSNTLWGLATLGFHRPALLEHASRLLPAMDLDPQHLANILWAAATSDRDARAVARTVVTALLPRCRACCRAFKLEEASSVLMALSRAFGRDRAGELAGPGAPPDALKLCAMLEQTMLPHVGSVPAQSLCRILESLAALGLEDGPLATALEREARRRAPKLPATGLVLLLKGLLAVRGTSGAALSCVASCLARECPMQQQEVSFLQHVLQQQGLWRSSPCLADRLRELAWRAAAGGEEVATRGANGGAQRAPSRASARARGTVPAQETGCGGPGPAGWCGSGGRRRGAPSVRPAATPSQRQADEDIDEDLTRPAPWGRSATAPANMDEPARFPHVRWCRQWSDGSAAASTAVPTVENLVHFASSMSDVSEESCPVEALGELAEHCPEAPAFARHTTEPALRPPADALETYRVRNTFLEKVELPGEGRAGRSRARSEPPPVAA</sequence>
<dbReference type="EMBL" id="CAUYUJ010001148">
    <property type="protein sequence ID" value="CAK0794481.1"/>
    <property type="molecule type" value="Genomic_DNA"/>
</dbReference>
<organism evidence="3 4">
    <name type="scientific">Prorocentrum cordatum</name>
    <dbReference type="NCBI Taxonomy" id="2364126"/>
    <lineage>
        <taxon>Eukaryota</taxon>
        <taxon>Sar</taxon>
        <taxon>Alveolata</taxon>
        <taxon>Dinophyceae</taxon>
        <taxon>Prorocentrales</taxon>
        <taxon>Prorocentraceae</taxon>
        <taxon>Prorocentrum</taxon>
    </lineage>
</organism>
<protein>
    <recommendedName>
        <fullName evidence="2">RNA-editing substrate-binding complex 6 protein domain-containing protein</fullName>
    </recommendedName>
</protein>
<keyword evidence="4" id="KW-1185">Reference proteome</keyword>
<dbReference type="PANTHER" id="PTHR21228:SF40">
    <property type="entry name" value="LD45607P"/>
    <property type="match status" value="1"/>
</dbReference>
<dbReference type="PANTHER" id="PTHR21228">
    <property type="entry name" value="FAST LEU-RICH DOMAIN-CONTAINING"/>
    <property type="match status" value="1"/>
</dbReference>
<feature type="region of interest" description="Disordered" evidence="1">
    <location>
        <begin position="683"/>
        <end position="703"/>
    </location>
</feature>
<accession>A0ABN9PNL9</accession>
<comment type="caution">
    <text evidence="3">The sequence shown here is derived from an EMBL/GenBank/DDBJ whole genome shotgun (WGS) entry which is preliminary data.</text>
</comment>
<evidence type="ECO:0000313" key="3">
    <source>
        <dbReference type="EMBL" id="CAK0794481.1"/>
    </source>
</evidence>
<name>A0ABN9PNL9_9DINO</name>
<feature type="compositionally biased region" description="Low complexity" evidence="1">
    <location>
        <begin position="511"/>
        <end position="521"/>
    </location>
</feature>
<evidence type="ECO:0000256" key="1">
    <source>
        <dbReference type="SAM" id="MobiDB-lite"/>
    </source>
</evidence>
<dbReference type="Pfam" id="PF26188">
    <property type="entry name" value="RESC6"/>
    <property type="match status" value="1"/>
</dbReference>
<evidence type="ECO:0000259" key="2">
    <source>
        <dbReference type="Pfam" id="PF26188"/>
    </source>
</evidence>
<dbReference type="InterPro" id="IPR058917">
    <property type="entry name" value="RESC6_dom"/>
</dbReference>
<feature type="compositionally biased region" description="Gly residues" evidence="1">
    <location>
        <begin position="530"/>
        <end position="543"/>
    </location>
</feature>
<gene>
    <name evidence="3" type="ORF">PCOR1329_LOCUS4456</name>
</gene>
<feature type="domain" description="RNA-editing substrate-binding complex 6 protein" evidence="2">
    <location>
        <begin position="100"/>
        <end position="306"/>
    </location>
</feature>
<dbReference type="InterPro" id="IPR050870">
    <property type="entry name" value="FAST_kinase"/>
</dbReference>
<proteinExistence type="predicted"/>
<evidence type="ECO:0000313" key="4">
    <source>
        <dbReference type="Proteomes" id="UP001189429"/>
    </source>
</evidence>
<dbReference type="Proteomes" id="UP001189429">
    <property type="component" value="Unassembled WGS sequence"/>
</dbReference>
<reference evidence="3" key="1">
    <citation type="submission" date="2023-10" db="EMBL/GenBank/DDBJ databases">
        <authorList>
            <person name="Chen Y."/>
            <person name="Shah S."/>
            <person name="Dougan E. K."/>
            <person name="Thang M."/>
            <person name="Chan C."/>
        </authorList>
    </citation>
    <scope>NUCLEOTIDE SEQUENCE [LARGE SCALE GENOMIC DNA]</scope>
</reference>